<proteinExistence type="predicted"/>
<feature type="compositionally biased region" description="Low complexity" evidence="1">
    <location>
        <begin position="252"/>
        <end position="266"/>
    </location>
</feature>
<sequence>MAAGALMTMPVLIVNMGGEMVYILAQRLQAQQIPSSKGQKVLCDVVRTMYYPRFIEELFKPQEIYSLQSTRQIFDRLAHSSIMRLNESSMGKLFDLMIMGFKLQLMSVSPREIIDVTNNHLEELRRLAGDGEGVSSLVEECVTQVRQAYGQMGLADLCNMRHCLATFVQDCKVKVSLFLHEGTQKSDGAFAMPSFGTLQEGALQPGTVRYFSGGQEVRREVLSTVTGNSWLPATGQRTTLGSNIYDKERRPPSSSASAPSEVQASATNTGPPAPPAPPPSPIEVAKTAAAVGELNMLASLIGGGHASTETFKLENLFGHDMFTKEGPGTSGAQVIQIDGAAAGGEHRGALDSIRDELEVPAPPPPPPEEGDDLLDLMDNA</sequence>
<dbReference type="PANTHER" id="PTHR21439">
    <property type="entry name" value="OXIDORED-NITRO DOMAIN-CONTAINING PROTEIN"/>
    <property type="match status" value="1"/>
</dbReference>
<dbReference type="Proteomes" id="UP001152797">
    <property type="component" value="Unassembled WGS sequence"/>
</dbReference>
<gene>
    <name evidence="2" type="ORF">C1SCF055_LOCUS11914</name>
</gene>
<feature type="compositionally biased region" description="Basic and acidic residues" evidence="1">
    <location>
        <begin position="344"/>
        <end position="357"/>
    </location>
</feature>
<dbReference type="EMBL" id="CAMXCT030000884">
    <property type="protein sequence ID" value="CAL4771684.1"/>
    <property type="molecule type" value="Genomic_DNA"/>
</dbReference>
<dbReference type="Pfam" id="PF10188">
    <property type="entry name" value="Oscp1"/>
    <property type="match status" value="1"/>
</dbReference>
<reference evidence="3 4" key="2">
    <citation type="submission" date="2024-05" db="EMBL/GenBank/DDBJ databases">
        <authorList>
            <person name="Chen Y."/>
            <person name="Shah S."/>
            <person name="Dougan E. K."/>
            <person name="Thang M."/>
            <person name="Chan C."/>
        </authorList>
    </citation>
    <scope>NUCLEOTIDE SEQUENCE [LARGE SCALE GENOMIC DNA]</scope>
</reference>
<evidence type="ECO:0000256" key="1">
    <source>
        <dbReference type="SAM" id="MobiDB-lite"/>
    </source>
</evidence>
<evidence type="ECO:0000313" key="3">
    <source>
        <dbReference type="EMBL" id="CAL4771684.1"/>
    </source>
</evidence>
<feature type="region of interest" description="Disordered" evidence="1">
    <location>
        <begin position="341"/>
        <end position="380"/>
    </location>
</feature>
<dbReference type="OrthoDB" id="2157380at2759"/>
<reference evidence="2" key="1">
    <citation type="submission" date="2022-10" db="EMBL/GenBank/DDBJ databases">
        <authorList>
            <person name="Chen Y."/>
            <person name="Dougan E. K."/>
            <person name="Chan C."/>
            <person name="Rhodes N."/>
            <person name="Thang M."/>
        </authorList>
    </citation>
    <scope>NUCLEOTIDE SEQUENCE</scope>
</reference>
<feature type="compositionally biased region" description="Acidic residues" evidence="1">
    <location>
        <begin position="368"/>
        <end position="380"/>
    </location>
</feature>
<dbReference type="AlphaFoldDB" id="A0A9P1C449"/>
<evidence type="ECO:0000313" key="2">
    <source>
        <dbReference type="EMBL" id="CAI3984372.1"/>
    </source>
</evidence>
<protein>
    <submittedName>
        <fullName evidence="3">Protein OSCP1</fullName>
    </submittedName>
</protein>
<organism evidence="2">
    <name type="scientific">Cladocopium goreaui</name>
    <dbReference type="NCBI Taxonomy" id="2562237"/>
    <lineage>
        <taxon>Eukaryota</taxon>
        <taxon>Sar</taxon>
        <taxon>Alveolata</taxon>
        <taxon>Dinophyceae</taxon>
        <taxon>Suessiales</taxon>
        <taxon>Symbiodiniaceae</taxon>
        <taxon>Cladocopium</taxon>
    </lineage>
</organism>
<feature type="region of interest" description="Disordered" evidence="1">
    <location>
        <begin position="232"/>
        <end position="283"/>
    </location>
</feature>
<dbReference type="InterPro" id="IPR019332">
    <property type="entry name" value="OSCP1"/>
</dbReference>
<dbReference type="EMBL" id="CAMXCT010000884">
    <property type="protein sequence ID" value="CAI3984372.1"/>
    <property type="molecule type" value="Genomic_DNA"/>
</dbReference>
<comment type="caution">
    <text evidence="2">The sequence shown here is derived from an EMBL/GenBank/DDBJ whole genome shotgun (WGS) entry which is preliminary data.</text>
</comment>
<dbReference type="GO" id="GO:0005737">
    <property type="term" value="C:cytoplasm"/>
    <property type="evidence" value="ECO:0007669"/>
    <property type="project" value="TreeGrafter"/>
</dbReference>
<evidence type="ECO:0000313" key="4">
    <source>
        <dbReference type="Proteomes" id="UP001152797"/>
    </source>
</evidence>
<dbReference type="PANTHER" id="PTHR21439:SF0">
    <property type="entry name" value="PROTEIN OSCP1"/>
    <property type="match status" value="1"/>
</dbReference>
<dbReference type="EMBL" id="CAMXCT020000884">
    <property type="protein sequence ID" value="CAL1137747.1"/>
    <property type="molecule type" value="Genomic_DNA"/>
</dbReference>
<accession>A0A9P1C449</accession>
<dbReference type="GO" id="GO:0005886">
    <property type="term" value="C:plasma membrane"/>
    <property type="evidence" value="ECO:0007669"/>
    <property type="project" value="TreeGrafter"/>
</dbReference>
<feature type="compositionally biased region" description="Pro residues" evidence="1">
    <location>
        <begin position="271"/>
        <end position="281"/>
    </location>
</feature>
<feature type="compositionally biased region" description="Polar residues" evidence="1">
    <location>
        <begin position="232"/>
        <end position="242"/>
    </location>
</feature>
<keyword evidence="4" id="KW-1185">Reference proteome</keyword>
<name>A0A9P1C449_9DINO</name>